<evidence type="ECO:0000256" key="1">
    <source>
        <dbReference type="ARBA" id="ARBA00023125"/>
    </source>
</evidence>
<dbReference type="InterPro" id="IPR027824">
    <property type="entry name" value="DUF4469"/>
</dbReference>
<dbReference type="CDD" id="cd13833">
    <property type="entry name" value="HU_IHF_like"/>
    <property type="match status" value="1"/>
</dbReference>
<keyword evidence="1" id="KW-0238">DNA-binding</keyword>
<evidence type="ECO:0000313" key="5">
    <source>
        <dbReference type="Proteomes" id="UP001300692"/>
    </source>
</evidence>
<feature type="domain" description="DUF4469" evidence="2">
    <location>
        <begin position="131"/>
        <end position="218"/>
    </location>
</feature>
<proteinExistence type="predicted"/>
<dbReference type="Gene3D" id="4.10.520.10">
    <property type="entry name" value="IHF-like DNA-binding proteins"/>
    <property type="match status" value="1"/>
</dbReference>
<dbReference type="Proteomes" id="UP001300692">
    <property type="component" value="Unassembled WGS sequence"/>
</dbReference>
<dbReference type="Pfam" id="PF14848">
    <property type="entry name" value="HU-DNA_bdg"/>
    <property type="match status" value="1"/>
</dbReference>
<dbReference type="RefSeq" id="WP_264137150.1">
    <property type="nucleotide sequence ID" value="NZ_JAOYOD010000001.1"/>
</dbReference>
<organism evidence="4 5">
    <name type="scientific">Reichenbachiella ulvae</name>
    <dbReference type="NCBI Taxonomy" id="2980104"/>
    <lineage>
        <taxon>Bacteria</taxon>
        <taxon>Pseudomonadati</taxon>
        <taxon>Bacteroidota</taxon>
        <taxon>Cytophagia</taxon>
        <taxon>Cytophagales</taxon>
        <taxon>Reichenbachiellaceae</taxon>
        <taxon>Reichenbachiella</taxon>
    </lineage>
</organism>
<evidence type="ECO:0000313" key="4">
    <source>
        <dbReference type="EMBL" id="MCV9386365.1"/>
    </source>
</evidence>
<comment type="caution">
    <text evidence="4">The sequence shown here is derived from an EMBL/GenBank/DDBJ whole genome shotgun (WGS) entry which is preliminary data.</text>
</comment>
<sequence>MAIKYALFDNHLTSDPNDKMAVVQDQESRTREDVINRMIGRGSTVTKAEALSVLEEFEAAVQEELEDGYSINTPLFKISPSIQGVFNSESDNFTPGEHLLKLNVTPGIRIGEIAPNIKVEKVDASKPKPNIVTCKDVATDTLNETLTPGGVGDLRGSRLKIDPADSNQGVFLIAADGTETRAEVYIRNKPSNLIFMIPAGLAAGEYSLEVRTVFRSTVQLRAGVFDLALQVI</sequence>
<dbReference type="InterPro" id="IPR049893">
    <property type="entry name" value="Bvu_2165-like_IHF-HU-DNA_bdg"/>
</dbReference>
<gene>
    <name evidence="4" type="ORF">N7U62_06805</name>
</gene>
<dbReference type="Gene3D" id="2.70.50.70">
    <property type="match status" value="1"/>
</dbReference>
<dbReference type="InterPro" id="IPR010992">
    <property type="entry name" value="IHF-like_DNA-bd_dom_sf"/>
</dbReference>
<name>A0ABT3CRN5_9BACT</name>
<protein>
    <submittedName>
        <fullName evidence="4">DUF4469 domain-containing protein</fullName>
    </submittedName>
</protein>
<dbReference type="EMBL" id="JAOYOD010000001">
    <property type="protein sequence ID" value="MCV9386365.1"/>
    <property type="molecule type" value="Genomic_DNA"/>
</dbReference>
<accession>A0ABT3CRN5</accession>
<feature type="domain" description="Bvu-2165-like IHF-HU-like DNA-binding" evidence="3">
    <location>
        <begin position="3"/>
        <end position="121"/>
    </location>
</feature>
<reference evidence="4 5" key="1">
    <citation type="submission" date="2022-10" db="EMBL/GenBank/DDBJ databases">
        <title>Comparative genomics and taxonomic characterization of three novel marine species of genus Reichenbachiella exhibiting antioxidant and polysaccharide degradation activities.</title>
        <authorList>
            <person name="Muhammad N."/>
            <person name="Lee Y.-J."/>
            <person name="Ko J."/>
            <person name="Kim S.-G."/>
        </authorList>
    </citation>
    <scope>NUCLEOTIDE SEQUENCE [LARGE SCALE GENOMIC DNA]</scope>
    <source>
        <strain evidence="4 5">ABR2-5</strain>
    </source>
</reference>
<dbReference type="Pfam" id="PF14734">
    <property type="entry name" value="DUF4469"/>
    <property type="match status" value="1"/>
</dbReference>
<evidence type="ECO:0000259" key="3">
    <source>
        <dbReference type="Pfam" id="PF14848"/>
    </source>
</evidence>
<dbReference type="CDD" id="cd12843">
    <property type="entry name" value="Bvu_2165_C_like"/>
    <property type="match status" value="1"/>
</dbReference>
<evidence type="ECO:0000259" key="2">
    <source>
        <dbReference type="Pfam" id="PF14734"/>
    </source>
</evidence>
<keyword evidence="5" id="KW-1185">Reference proteome</keyword>